<evidence type="ECO:0000313" key="1">
    <source>
        <dbReference type="EMBL" id="MFG1705400.1"/>
    </source>
</evidence>
<organism evidence="1 2">
    <name type="scientific">Nonomuraea marmarensis</name>
    <dbReference type="NCBI Taxonomy" id="3351344"/>
    <lineage>
        <taxon>Bacteria</taxon>
        <taxon>Bacillati</taxon>
        <taxon>Actinomycetota</taxon>
        <taxon>Actinomycetes</taxon>
        <taxon>Streptosporangiales</taxon>
        <taxon>Streptosporangiaceae</taxon>
        <taxon>Nonomuraea</taxon>
    </lineage>
</organism>
<evidence type="ECO:0000313" key="2">
    <source>
        <dbReference type="Proteomes" id="UP001603978"/>
    </source>
</evidence>
<gene>
    <name evidence="1" type="ORF">ACFLIM_19600</name>
</gene>
<dbReference type="Proteomes" id="UP001603978">
    <property type="component" value="Unassembled WGS sequence"/>
</dbReference>
<name>A0ABW7ADJ1_9ACTN</name>
<protein>
    <recommendedName>
        <fullName evidence="3">DUF3828 domain-containing protein</fullName>
    </recommendedName>
</protein>
<reference evidence="1 2" key="1">
    <citation type="submission" date="2024-10" db="EMBL/GenBank/DDBJ databases">
        <authorList>
            <person name="Topkara A.R."/>
            <person name="Saygin H."/>
        </authorList>
    </citation>
    <scope>NUCLEOTIDE SEQUENCE [LARGE SCALE GENOMIC DNA]</scope>
    <source>
        <strain evidence="1 2">M3C6</strain>
    </source>
</reference>
<comment type="caution">
    <text evidence="1">The sequence shown here is derived from an EMBL/GenBank/DDBJ whole genome shotgun (WGS) entry which is preliminary data.</text>
</comment>
<keyword evidence="2" id="KW-1185">Reference proteome</keyword>
<accession>A0ABW7ADJ1</accession>
<dbReference type="EMBL" id="JBICRM010000011">
    <property type="protein sequence ID" value="MFG1705400.1"/>
    <property type="molecule type" value="Genomic_DNA"/>
</dbReference>
<sequence length="133" mass="14741">MDTYSAYWPVLAEAGRSSPDQARELLKPYVKGGYLDHLVDGVRDMVKQGREPYGQAIPRIKEVRVGGNYAEVTDCLDMSKAAIADRRTHRLIPETADAKTTTTVTAILERSQDGRWRLTGLSMKGATCTLPSR</sequence>
<dbReference type="RefSeq" id="WP_393167381.1">
    <property type="nucleotide sequence ID" value="NZ_JBICRM010000011.1"/>
</dbReference>
<proteinExistence type="predicted"/>
<evidence type="ECO:0008006" key="3">
    <source>
        <dbReference type="Google" id="ProtNLM"/>
    </source>
</evidence>